<dbReference type="OrthoDB" id="4424523at2759"/>
<keyword evidence="2" id="KW-1185">Reference proteome</keyword>
<name>B6QT22_TALMQ</name>
<dbReference type="EMBL" id="DS995905">
    <property type="protein sequence ID" value="EEA19601.1"/>
    <property type="molecule type" value="Genomic_DNA"/>
</dbReference>
<sequence>MKKTMGSIPVPVADNPRAAMFIDPLMVEFRANMTEVPKYSLDSRPDWVPEGWDMGKVMEMTIEEWGNLTERQQDVLRAGLEAHCGTEFKNEVIGDMSARAEPEAPTEPPTSAPSFLSVLHRYARTGDWGFVFYRTTYTQNDETWSVVKDKLNSVIESTFDYYSNIEGIDEARQRWKLLWVEDPEIFNGMAVEGLAEHYRGTMEKLPSNYQHSVLFAVDEASARSILLADTNPEKMHKRPRLGDVIPFVIAMDDNLGLDEPRDDATAPEAGEEYSQADVFDDDDDLENWHGPFRAHPASIIDGIWTIVASQSMQMYEFAYAAHGNDDVWWDSYGGAWTLDDQGRYAERLFENAAQLRVEYREKKRATVPKGADQAEELR</sequence>
<evidence type="ECO:0000313" key="2">
    <source>
        <dbReference type="Proteomes" id="UP000001294"/>
    </source>
</evidence>
<dbReference type="HOGENOM" id="CLU_062062_0_0_1"/>
<protein>
    <submittedName>
        <fullName evidence="1">Uncharacterized protein</fullName>
    </submittedName>
</protein>
<evidence type="ECO:0000313" key="1">
    <source>
        <dbReference type="EMBL" id="EEA19601.1"/>
    </source>
</evidence>
<reference evidence="2" key="1">
    <citation type="journal article" date="2015" name="Genome Announc.">
        <title>Genome sequence of the AIDS-associated pathogen Penicillium marneffei (ATCC18224) and its near taxonomic relative Talaromyces stipitatus (ATCC10500).</title>
        <authorList>
            <person name="Nierman W.C."/>
            <person name="Fedorova-Abrams N.D."/>
            <person name="Andrianopoulos A."/>
        </authorList>
    </citation>
    <scope>NUCLEOTIDE SEQUENCE [LARGE SCALE GENOMIC DNA]</scope>
    <source>
        <strain evidence="2">ATCC 18224 / CBS 334.59 / QM 7333</strain>
    </source>
</reference>
<gene>
    <name evidence="1" type="ORF">PMAA_003860</name>
</gene>
<proteinExistence type="predicted"/>
<accession>B6QT22</accession>
<dbReference type="PhylomeDB" id="B6QT22"/>
<organism evidence="1 2">
    <name type="scientific">Talaromyces marneffei (strain ATCC 18224 / CBS 334.59 / QM 7333)</name>
    <name type="common">Penicillium marneffei</name>
    <dbReference type="NCBI Taxonomy" id="441960"/>
    <lineage>
        <taxon>Eukaryota</taxon>
        <taxon>Fungi</taxon>
        <taxon>Dikarya</taxon>
        <taxon>Ascomycota</taxon>
        <taxon>Pezizomycotina</taxon>
        <taxon>Eurotiomycetes</taxon>
        <taxon>Eurotiomycetidae</taxon>
        <taxon>Eurotiales</taxon>
        <taxon>Trichocomaceae</taxon>
        <taxon>Talaromyces</taxon>
        <taxon>Talaromyces sect. Talaromyces</taxon>
    </lineage>
</organism>
<dbReference type="VEuPathDB" id="FungiDB:PMAA_003860"/>
<dbReference type="AlphaFoldDB" id="B6QT22"/>
<dbReference type="Proteomes" id="UP000001294">
    <property type="component" value="Unassembled WGS sequence"/>
</dbReference>